<gene>
    <name evidence="3" type="ORF">QBC36DRAFT_11889</name>
</gene>
<name>A0AAN6W6V0_9PEZI</name>
<organism evidence="3 4">
    <name type="scientific">Triangularia setosa</name>
    <dbReference type="NCBI Taxonomy" id="2587417"/>
    <lineage>
        <taxon>Eukaryota</taxon>
        <taxon>Fungi</taxon>
        <taxon>Dikarya</taxon>
        <taxon>Ascomycota</taxon>
        <taxon>Pezizomycotina</taxon>
        <taxon>Sordariomycetes</taxon>
        <taxon>Sordariomycetidae</taxon>
        <taxon>Sordariales</taxon>
        <taxon>Podosporaceae</taxon>
        <taxon>Triangularia</taxon>
    </lineage>
</organism>
<proteinExistence type="predicted"/>
<evidence type="ECO:0000256" key="2">
    <source>
        <dbReference type="SAM" id="SignalP"/>
    </source>
</evidence>
<keyword evidence="4" id="KW-1185">Reference proteome</keyword>
<keyword evidence="2" id="KW-0732">Signal</keyword>
<comment type="caution">
    <text evidence="3">The sequence shown here is derived from an EMBL/GenBank/DDBJ whole genome shotgun (WGS) entry which is preliminary data.</text>
</comment>
<evidence type="ECO:0000313" key="4">
    <source>
        <dbReference type="Proteomes" id="UP001302321"/>
    </source>
</evidence>
<feature type="signal peptide" evidence="2">
    <location>
        <begin position="1"/>
        <end position="18"/>
    </location>
</feature>
<accession>A0AAN6W6V0</accession>
<sequence length="110" mass="12383">MRFLWECSFVLSLFRCSCLPPLGVTAPQFKQKKVKLLNPTISSLFTPHFYPLPQASGLKHPLVFFPFCSSLPTIGQFIRSRPKTSSPSGAHANSPPKPWRISRQKISQVL</sequence>
<reference evidence="3" key="2">
    <citation type="submission" date="2023-05" db="EMBL/GenBank/DDBJ databases">
        <authorList>
            <consortium name="Lawrence Berkeley National Laboratory"/>
            <person name="Steindorff A."/>
            <person name="Hensen N."/>
            <person name="Bonometti L."/>
            <person name="Westerberg I."/>
            <person name="Brannstrom I.O."/>
            <person name="Guillou S."/>
            <person name="Cros-Aarteil S."/>
            <person name="Calhoun S."/>
            <person name="Haridas S."/>
            <person name="Kuo A."/>
            <person name="Mondo S."/>
            <person name="Pangilinan J."/>
            <person name="Riley R."/>
            <person name="Labutti K."/>
            <person name="Andreopoulos B."/>
            <person name="Lipzen A."/>
            <person name="Chen C."/>
            <person name="Yanf M."/>
            <person name="Daum C."/>
            <person name="Ng V."/>
            <person name="Clum A."/>
            <person name="Ohm R."/>
            <person name="Martin F."/>
            <person name="Silar P."/>
            <person name="Natvig D."/>
            <person name="Lalanne C."/>
            <person name="Gautier V."/>
            <person name="Ament-Velasquez S.L."/>
            <person name="Kruys A."/>
            <person name="Hutchinson M.I."/>
            <person name="Powell A.J."/>
            <person name="Barry K."/>
            <person name="Miller A.N."/>
            <person name="Grigoriev I.V."/>
            <person name="Debuchy R."/>
            <person name="Gladieux P."/>
            <person name="Thoren M.H."/>
            <person name="Johannesson H."/>
        </authorList>
    </citation>
    <scope>NUCLEOTIDE SEQUENCE</scope>
    <source>
        <strain evidence="3">CBS 892.96</strain>
    </source>
</reference>
<evidence type="ECO:0000313" key="3">
    <source>
        <dbReference type="EMBL" id="KAK4176261.1"/>
    </source>
</evidence>
<reference evidence="3" key="1">
    <citation type="journal article" date="2023" name="Mol. Phylogenet. Evol.">
        <title>Genome-scale phylogeny and comparative genomics of the fungal order Sordariales.</title>
        <authorList>
            <person name="Hensen N."/>
            <person name="Bonometti L."/>
            <person name="Westerberg I."/>
            <person name="Brannstrom I.O."/>
            <person name="Guillou S."/>
            <person name="Cros-Aarteil S."/>
            <person name="Calhoun S."/>
            <person name="Haridas S."/>
            <person name="Kuo A."/>
            <person name="Mondo S."/>
            <person name="Pangilinan J."/>
            <person name="Riley R."/>
            <person name="LaButti K."/>
            <person name="Andreopoulos B."/>
            <person name="Lipzen A."/>
            <person name="Chen C."/>
            <person name="Yan M."/>
            <person name="Daum C."/>
            <person name="Ng V."/>
            <person name="Clum A."/>
            <person name="Steindorff A."/>
            <person name="Ohm R.A."/>
            <person name="Martin F."/>
            <person name="Silar P."/>
            <person name="Natvig D.O."/>
            <person name="Lalanne C."/>
            <person name="Gautier V."/>
            <person name="Ament-Velasquez S.L."/>
            <person name="Kruys A."/>
            <person name="Hutchinson M.I."/>
            <person name="Powell A.J."/>
            <person name="Barry K."/>
            <person name="Miller A.N."/>
            <person name="Grigoriev I.V."/>
            <person name="Debuchy R."/>
            <person name="Gladieux P."/>
            <person name="Hiltunen Thoren M."/>
            <person name="Johannesson H."/>
        </authorList>
    </citation>
    <scope>NUCLEOTIDE SEQUENCE</scope>
    <source>
        <strain evidence="3">CBS 892.96</strain>
    </source>
</reference>
<evidence type="ECO:0000256" key="1">
    <source>
        <dbReference type="SAM" id="MobiDB-lite"/>
    </source>
</evidence>
<dbReference type="EMBL" id="MU866203">
    <property type="protein sequence ID" value="KAK4176261.1"/>
    <property type="molecule type" value="Genomic_DNA"/>
</dbReference>
<dbReference type="Proteomes" id="UP001302321">
    <property type="component" value="Unassembled WGS sequence"/>
</dbReference>
<protein>
    <recommendedName>
        <fullName evidence="5">Secreted protein</fullName>
    </recommendedName>
</protein>
<dbReference type="AlphaFoldDB" id="A0AAN6W6V0"/>
<evidence type="ECO:0008006" key="5">
    <source>
        <dbReference type="Google" id="ProtNLM"/>
    </source>
</evidence>
<feature type="region of interest" description="Disordered" evidence="1">
    <location>
        <begin position="79"/>
        <end position="110"/>
    </location>
</feature>
<feature type="chain" id="PRO_5042941330" description="Secreted protein" evidence="2">
    <location>
        <begin position="19"/>
        <end position="110"/>
    </location>
</feature>